<dbReference type="SUPFAM" id="SSF53474">
    <property type="entry name" value="alpha/beta-Hydrolases"/>
    <property type="match status" value="1"/>
</dbReference>
<dbReference type="EMBL" id="CP003811">
    <property type="protein sequence ID" value="AIQ93605.1"/>
    <property type="molecule type" value="Genomic_DNA"/>
</dbReference>
<evidence type="ECO:0000259" key="2">
    <source>
        <dbReference type="Pfam" id="PF00561"/>
    </source>
</evidence>
<sequence length="303" mass="32115">MAAGTEALPGAARPAQGAGADPRIVPRRIVALAQDRTIAYAETGTGPDLVAIHGTLMCLEDVWLGPVPALAEHFRVVAVDRPGHGFSRRPRGAAADIWDQAASIREAVQRLGLRRPVILGHSFGGAVALAYGMLHPEEIAGVVALAPICFPEPRLEQVLFGPRALPFGGDALSALLAASSDRMLLPLLWNAMFFPEAMPPRFARDFPFDLAGRPGQITAEGEDAGWLWPALTRNVLGYPSLHRPVRILGGSADLVVNSTLHGMRAAGMIPGARFERLPDAGHMLHHFQAAAVVRAACAVQACA</sequence>
<evidence type="ECO:0000256" key="1">
    <source>
        <dbReference type="SAM" id="MobiDB-lite"/>
    </source>
</evidence>
<feature type="region of interest" description="Disordered" evidence="1">
    <location>
        <begin position="1"/>
        <end position="20"/>
    </location>
</feature>
<dbReference type="Proteomes" id="UP000029492">
    <property type="component" value="Chromosome"/>
</dbReference>
<dbReference type="HOGENOM" id="CLU_020336_13_0_5"/>
<organism evidence="3 4">
    <name type="scientific">Methylobacterium oryzae CBMB20</name>
    <dbReference type="NCBI Taxonomy" id="693986"/>
    <lineage>
        <taxon>Bacteria</taxon>
        <taxon>Pseudomonadati</taxon>
        <taxon>Pseudomonadota</taxon>
        <taxon>Alphaproteobacteria</taxon>
        <taxon>Hyphomicrobiales</taxon>
        <taxon>Methylobacteriaceae</taxon>
        <taxon>Methylobacterium</taxon>
    </lineage>
</organism>
<protein>
    <submittedName>
        <fullName evidence="3">Alpha/beta hydrolase fold protein</fullName>
    </submittedName>
</protein>
<dbReference type="InterPro" id="IPR029058">
    <property type="entry name" value="AB_hydrolase_fold"/>
</dbReference>
<dbReference type="GO" id="GO:0016020">
    <property type="term" value="C:membrane"/>
    <property type="evidence" value="ECO:0007669"/>
    <property type="project" value="TreeGrafter"/>
</dbReference>
<dbReference type="PANTHER" id="PTHR43798">
    <property type="entry name" value="MONOACYLGLYCEROL LIPASE"/>
    <property type="match status" value="1"/>
</dbReference>
<dbReference type="KEGG" id="mor:MOC_5850"/>
<evidence type="ECO:0000313" key="4">
    <source>
        <dbReference type="Proteomes" id="UP000029492"/>
    </source>
</evidence>
<feature type="compositionally biased region" description="Low complexity" evidence="1">
    <location>
        <begin position="7"/>
        <end position="20"/>
    </location>
</feature>
<dbReference type="InterPro" id="IPR000073">
    <property type="entry name" value="AB_hydrolase_1"/>
</dbReference>
<feature type="domain" description="AB hydrolase-1" evidence="2">
    <location>
        <begin position="49"/>
        <end position="287"/>
    </location>
</feature>
<dbReference type="GO" id="GO:0016787">
    <property type="term" value="F:hydrolase activity"/>
    <property type="evidence" value="ECO:0007669"/>
    <property type="project" value="UniProtKB-KW"/>
</dbReference>
<accession>A0A089P471</accession>
<dbReference type="AlphaFoldDB" id="A0A089P471"/>
<evidence type="ECO:0000313" key="3">
    <source>
        <dbReference type="EMBL" id="AIQ93605.1"/>
    </source>
</evidence>
<name>A0A089P471_9HYPH</name>
<keyword evidence="4" id="KW-1185">Reference proteome</keyword>
<dbReference type="eggNOG" id="COG2267">
    <property type="taxonomic scope" value="Bacteria"/>
</dbReference>
<dbReference type="PRINTS" id="PR00111">
    <property type="entry name" value="ABHYDROLASE"/>
</dbReference>
<dbReference type="Gene3D" id="3.40.50.1820">
    <property type="entry name" value="alpha/beta hydrolase"/>
    <property type="match status" value="1"/>
</dbReference>
<dbReference type="RefSeq" id="WP_043760228.1">
    <property type="nucleotide sequence ID" value="NZ_CP003811.1"/>
</dbReference>
<dbReference type="InterPro" id="IPR050266">
    <property type="entry name" value="AB_hydrolase_sf"/>
</dbReference>
<reference evidence="3 4" key="1">
    <citation type="journal article" date="2014" name="PLoS ONE">
        <title>Genome Information of Methylobacterium oryzae, a Plant-Probiotic Methylotroph in the Phyllosphere.</title>
        <authorList>
            <person name="Kwak M.J."/>
            <person name="Jeong H."/>
            <person name="Madhaiyan M."/>
            <person name="Lee Y."/>
            <person name="Sa T.M."/>
            <person name="Oh T.K."/>
            <person name="Kim J.F."/>
        </authorList>
    </citation>
    <scope>NUCLEOTIDE SEQUENCE [LARGE SCALE GENOMIC DNA]</scope>
    <source>
        <strain evidence="3 4">CBMB20</strain>
    </source>
</reference>
<dbReference type="Pfam" id="PF00561">
    <property type="entry name" value="Abhydrolase_1"/>
    <property type="match status" value="1"/>
</dbReference>
<dbReference type="PANTHER" id="PTHR43798:SF33">
    <property type="entry name" value="HYDROLASE, PUTATIVE (AFU_ORTHOLOGUE AFUA_2G14860)-RELATED"/>
    <property type="match status" value="1"/>
</dbReference>
<dbReference type="STRING" id="693986.MOC_5850"/>
<proteinExistence type="predicted"/>
<keyword evidence="3" id="KW-0378">Hydrolase</keyword>
<gene>
    <name evidence="3" type="ORF">MOC_5850</name>
</gene>